<organism evidence="2 3">
    <name type="scientific">Intoshia linei</name>
    <dbReference type="NCBI Taxonomy" id="1819745"/>
    <lineage>
        <taxon>Eukaryota</taxon>
        <taxon>Metazoa</taxon>
        <taxon>Spiralia</taxon>
        <taxon>Lophotrochozoa</taxon>
        <taxon>Mesozoa</taxon>
        <taxon>Orthonectida</taxon>
        <taxon>Rhopaluridae</taxon>
        <taxon>Intoshia</taxon>
    </lineage>
</organism>
<dbReference type="Proteomes" id="UP000078046">
    <property type="component" value="Unassembled WGS sequence"/>
</dbReference>
<dbReference type="EMBL" id="LWCA01000034">
    <property type="protein sequence ID" value="OAF71659.1"/>
    <property type="molecule type" value="Genomic_DNA"/>
</dbReference>
<feature type="transmembrane region" description="Helical" evidence="1">
    <location>
        <begin position="157"/>
        <end position="187"/>
    </location>
</feature>
<keyword evidence="1" id="KW-0472">Membrane</keyword>
<feature type="transmembrane region" description="Helical" evidence="1">
    <location>
        <begin position="45"/>
        <end position="66"/>
    </location>
</feature>
<keyword evidence="3" id="KW-1185">Reference proteome</keyword>
<name>A0A177BBF8_9BILA</name>
<gene>
    <name evidence="2" type="ORF">A3Q56_00554</name>
</gene>
<dbReference type="AlphaFoldDB" id="A0A177BBF8"/>
<evidence type="ECO:0000313" key="3">
    <source>
        <dbReference type="Proteomes" id="UP000078046"/>
    </source>
</evidence>
<protein>
    <submittedName>
        <fullName evidence="2">Uncharacterized protein</fullName>
    </submittedName>
</protein>
<feature type="transmembrane region" description="Helical" evidence="1">
    <location>
        <begin position="78"/>
        <end position="95"/>
    </location>
</feature>
<keyword evidence="1" id="KW-0812">Transmembrane</keyword>
<sequence>MFPGMYSKGFTQYNPYWLDENVDMYFNTTLPKTTKTEFNRKFGNAIIHTLGTCFITMFIEALQHCFDRNLYLLQAIKLFNVIMECSVMYHVYYFQNANLDKILNSKTDILYYNQSILFMNMAYMITKTVVDSTLYLDASKIEAVKRSNKKKVLNLALYILVPVVIVNSFINVQVIIIEIIIMSGIFLNFKMFYESPLFNFFHASITVILITLEICSLWKLSYLPHLIAEAFKVLNGSQLDFDFKSYYYKIFTEHNVKVNQTKFKNTRKMMHSMRYVIIVLGVCFIVFILLLVVVKLIFAKCKKKQNQKLPLMIGGKIICYEAKKNDPEEQCIHY</sequence>
<reference evidence="2 3" key="1">
    <citation type="submission" date="2016-04" db="EMBL/GenBank/DDBJ databases">
        <title>The genome of Intoshia linei affirms orthonectids as highly simplified spiralians.</title>
        <authorList>
            <person name="Mikhailov K.V."/>
            <person name="Slusarev G.S."/>
            <person name="Nikitin M.A."/>
            <person name="Logacheva M.D."/>
            <person name="Penin A."/>
            <person name="Aleoshin V."/>
            <person name="Panchin Y.V."/>
        </authorList>
    </citation>
    <scope>NUCLEOTIDE SEQUENCE [LARGE SCALE GENOMIC DNA]</scope>
    <source>
        <strain evidence="2">Intl2013</strain>
        <tissue evidence="2">Whole animal</tissue>
    </source>
</reference>
<evidence type="ECO:0000313" key="2">
    <source>
        <dbReference type="EMBL" id="OAF71659.1"/>
    </source>
</evidence>
<accession>A0A177BBF8</accession>
<proteinExistence type="predicted"/>
<comment type="caution">
    <text evidence="2">The sequence shown here is derived from an EMBL/GenBank/DDBJ whole genome shotgun (WGS) entry which is preliminary data.</text>
</comment>
<feature type="transmembrane region" description="Helical" evidence="1">
    <location>
        <begin position="275"/>
        <end position="298"/>
    </location>
</feature>
<feature type="transmembrane region" description="Helical" evidence="1">
    <location>
        <begin position="199"/>
        <end position="218"/>
    </location>
</feature>
<evidence type="ECO:0000256" key="1">
    <source>
        <dbReference type="SAM" id="Phobius"/>
    </source>
</evidence>
<keyword evidence="1" id="KW-1133">Transmembrane helix</keyword>